<proteinExistence type="predicted"/>
<dbReference type="EMBL" id="JAUTWS010000009">
    <property type="protein sequence ID" value="MDO9709066.1"/>
    <property type="molecule type" value="Genomic_DNA"/>
</dbReference>
<organism evidence="2 3">
    <name type="scientific">Paracraurococcus lichenis</name>
    <dbReference type="NCBI Taxonomy" id="3064888"/>
    <lineage>
        <taxon>Bacteria</taxon>
        <taxon>Pseudomonadati</taxon>
        <taxon>Pseudomonadota</taxon>
        <taxon>Alphaproteobacteria</taxon>
        <taxon>Acetobacterales</taxon>
        <taxon>Roseomonadaceae</taxon>
        <taxon>Paracraurococcus</taxon>
    </lineage>
</organism>
<reference evidence="2 3" key="1">
    <citation type="submission" date="2023-08" db="EMBL/GenBank/DDBJ databases">
        <title>The draft genome sequence of Paracraurococcus sp. LOR1-02.</title>
        <authorList>
            <person name="Kingkaew E."/>
            <person name="Tanasupawat S."/>
        </authorList>
    </citation>
    <scope>NUCLEOTIDE SEQUENCE [LARGE SCALE GENOMIC DNA]</scope>
    <source>
        <strain evidence="2 3">LOR1-02</strain>
    </source>
</reference>
<sequence length="55" mass="5607">MALETWTAFALASLALLAGRLSGAVTRPAVRRGLNRLGGTLLIGAGLATAAMRRA</sequence>
<feature type="transmembrane region" description="Helical" evidence="1">
    <location>
        <begin position="33"/>
        <end position="52"/>
    </location>
</feature>
<evidence type="ECO:0008006" key="4">
    <source>
        <dbReference type="Google" id="ProtNLM"/>
    </source>
</evidence>
<dbReference type="Proteomes" id="UP001243009">
    <property type="component" value="Unassembled WGS sequence"/>
</dbReference>
<gene>
    <name evidence="2" type="ORF">Q7A36_11990</name>
</gene>
<keyword evidence="1" id="KW-0812">Transmembrane</keyword>
<evidence type="ECO:0000313" key="3">
    <source>
        <dbReference type="Proteomes" id="UP001243009"/>
    </source>
</evidence>
<keyword evidence="1" id="KW-0472">Membrane</keyword>
<evidence type="ECO:0000313" key="2">
    <source>
        <dbReference type="EMBL" id="MDO9709066.1"/>
    </source>
</evidence>
<name>A0ABT9DYT9_9PROT</name>
<evidence type="ECO:0000256" key="1">
    <source>
        <dbReference type="SAM" id="Phobius"/>
    </source>
</evidence>
<protein>
    <recommendedName>
        <fullName evidence="4">LysE family translocator</fullName>
    </recommendedName>
</protein>
<comment type="caution">
    <text evidence="2">The sequence shown here is derived from an EMBL/GenBank/DDBJ whole genome shotgun (WGS) entry which is preliminary data.</text>
</comment>
<keyword evidence="3" id="KW-1185">Reference proteome</keyword>
<accession>A0ABT9DYT9</accession>
<keyword evidence="1" id="KW-1133">Transmembrane helix</keyword>
<dbReference type="RefSeq" id="WP_305103930.1">
    <property type="nucleotide sequence ID" value="NZ_JAUTWS010000009.1"/>
</dbReference>